<evidence type="ECO:0000256" key="1">
    <source>
        <dbReference type="SAM" id="Phobius"/>
    </source>
</evidence>
<evidence type="ECO:0000313" key="2">
    <source>
        <dbReference type="EMBL" id="TBU20555.1"/>
    </source>
</evidence>
<dbReference type="EMBL" id="PITK01000052">
    <property type="protein sequence ID" value="TBU20555.1"/>
    <property type="molecule type" value="Genomic_DNA"/>
</dbReference>
<keyword evidence="1" id="KW-0472">Membrane</keyword>
<sequence>MKVSDKNTLIKFTFNVNFIYMCVLFFLIENLKAENNFIFHFYNEEESNLKCDKEHEMPFSKFIKQRYNCLEHKECSNCIKHIITDVDKFSLNFDIKEEEKSEYTIYISKNVLNYDDFRYFLRIIREINDIKENFRIVDCLRLIHTFDIFKFKKDKNFYSFIRILLLSTIYNSKNMYERLDIIKKLNTSSSLFESILCEICNINFFDGKPFLLNVFEHNDDEEITEYLSETISTKSFVNIRLIFLKQIYKHMKYNHFFRNTFKLICKVLGSRKVLLNLENSKEVSFSFSMFKMFLSSEVICFYHWRDIKFLQSIIENCIFKNIKSLIFINCLFSSLNESVFENFTELKSIYLLDCSTTNTVFSHKIYNFMKYIVCGIYDELYNEEKIRKFMTLTNNRYCEPKKINIQSCVPKIKGFYFHDIFDSEKYKIISFDPIVINKSFVTLKTTILNHENFSRAYLILKEAILTRLKFQNTLVKESIRNLYIYNSKLTNEFLFDILLLSNLQVIQITDSTFIFDNYKFKYSEHLLMQELFIVRCESEKNDDIFEFINSMPNLKSLKLTPNSNISLFKYVFKYNMMKLKNLEKFEFEDENKCDKGYSNSLYLGKIIGLEINCPFEQGFLYTLFSNQKVENLKKILIYNCNIGLKDKNSMRNYTRIQSLSFTNIKLFGISFCELFDMQKEYMIQDIYISDVKLSKRDLTFISNLKYLRFLFLSTTDEMFDCNDWFQSFHLNPSKVKIEICFANLDRLNKNRCKEIYSGI</sequence>
<gene>
    <name evidence="2" type="ORF">CWI38_0052p0070</name>
</gene>
<dbReference type="OrthoDB" id="643377at2759"/>
<keyword evidence="1" id="KW-0812">Transmembrane</keyword>
<dbReference type="Proteomes" id="UP000292282">
    <property type="component" value="Unassembled WGS sequence"/>
</dbReference>
<dbReference type="AlphaFoldDB" id="A0A4Q9M1M7"/>
<reference evidence="2 3" key="1">
    <citation type="submission" date="2017-12" db="EMBL/GenBank/DDBJ databases">
        <authorList>
            <person name="Pombert J.-F."/>
            <person name="Haag K.L."/>
            <person name="Ebert D."/>
        </authorList>
    </citation>
    <scope>NUCLEOTIDE SEQUENCE [LARGE SCALE GENOMIC DNA]</scope>
    <source>
        <strain evidence="2">IL-G-3</strain>
    </source>
</reference>
<comment type="caution">
    <text evidence="2">The sequence shown here is derived from an EMBL/GenBank/DDBJ whole genome shotgun (WGS) entry which is preliminary data.</text>
</comment>
<dbReference type="Gene3D" id="3.80.10.10">
    <property type="entry name" value="Ribonuclease Inhibitor"/>
    <property type="match status" value="1"/>
</dbReference>
<dbReference type="VEuPathDB" id="MicrosporidiaDB:CWI38_0052p0070"/>
<protein>
    <submittedName>
        <fullName evidence="2">Uncharacterized protein</fullName>
    </submittedName>
</protein>
<organism evidence="2 3">
    <name type="scientific">Hamiltosporidium tvaerminnensis</name>
    <dbReference type="NCBI Taxonomy" id="1176355"/>
    <lineage>
        <taxon>Eukaryota</taxon>
        <taxon>Fungi</taxon>
        <taxon>Fungi incertae sedis</taxon>
        <taxon>Microsporidia</taxon>
        <taxon>Dubosqiidae</taxon>
        <taxon>Hamiltosporidium</taxon>
    </lineage>
</organism>
<dbReference type="SUPFAM" id="SSF52047">
    <property type="entry name" value="RNI-like"/>
    <property type="match status" value="1"/>
</dbReference>
<accession>A0A4Q9M1M7</accession>
<proteinExistence type="predicted"/>
<dbReference type="InterPro" id="IPR032675">
    <property type="entry name" value="LRR_dom_sf"/>
</dbReference>
<keyword evidence="3" id="KW-1185">Reference proteome</keyword>
<name>A0A4Q9M1M7_9MICR</name>
<feature type="transmembrane region" description="Helical" evidence="1">
    <location>
        <begin position="12"/>
        <end position="28"/>
    </location>
</feature>
<keyword evidence="1" id="KW-1133">Transmembrane helix</keyword>
<evidence type="ECO:0000313" key="3">
    <source>
        <dbReference type="Proteomes" id="UP000292282"/>
    </source>
</evidence>